<accession>A0A4Y6EQN2</accession>
<keyword evidence="3" id="KW-1185">Reference proteome</keyword>
<evidence type="ECO:0000313" key="3">
    <source>
        <dbReference type="Proteomes" id="UP000318668"/>
    </source>
</evidence>
<dbReference type="Proteomes" id="UP000318668">
    <property type="component" value="Segment"/>
</dbReference>
<dbReference type="KEGG" id="vg:77950891"/>
<dbReference type="GeneID" id="77950891"/>
<evidence type="ECO:0000256" key="1">
    <source>
        <dbReference type="SAM" id="Phobius"/>
    </source>
</evidence>
<keyword evidence="1" id="KW-0472">Membrane</keyword>
<gene>
    <name evidence="2" type="primary">6</name>
    <name evidence="2" type="ORF">SEA_COEUR_6</name>
</gene>
<dbReference type="EMBL" id="MK801723">
    <property type="protein sequence ID" value="QDF17424.1"/>
    <property type="molecule type" value="Genomic_DNA"/>
</dbReference>
<feature type="transmembrane region" description="Helical" evidence="1">
    <location>
        <begin position="6"/>
        <end position="28"/>
    </location>
</feature>
<sequence>MIAFLAGMAAGAFLVILGLGLWIVAAIYRMEDPEQ</sequence>
<protein>
    <submittedName>
        <fullName evidence="2">Uncharacterized protein</fullName>
    </submittedName>
</protein>
<dbReference type="RefSeq" id="YP_010674577.1">
    <property type="nucleotide sequence ID" value="NC_070994.1"/>
</dbReference>
<keyword evidence="1" id="KW-1133">Transmembrane helix</keyword>
<organism evidence="2 3">
    <name type="scientific">Gordonia phage Coeur</name>
    <dbReference type="NCBI Taxonomy" id="2571246"/>
    <lineage>
        <taxon>Viruses</taxon>
        <taxon>Duplodnaviria</taxon>
        <taxon>Heunggongvirae</taxon>
        <taxon>Uroviricota</taxon>
        <taxon>Caudoviricetes</taxon>
        <taxon>Coeurvirus</taxon>
        <taxon>Coeurvirus coeur</taxon>
    </lineage>
</organism>
<keyword evidence="1" id="KW-0812">Transmembrane</keyword>
<evidence type="ECO:0000313" key="2">
    <source>
        <dbReference type="EMBL" id="QDF17424.1"/>
    </source>
</evidence>
<reference evidence="2 3" key="1">
    <citation type="submission" date="2019-04" db="EMBL/GenBank/DDBJ databases">
        <authorList>
            <person name="Alwine J.A."/>
            <person name="Grubb S.R."/>
            <person name="Haszto C.S."/>
            <person name="Molleti L.S."/>
            <person name="Simms M.O."/>
            <person name="Butela K.A."/>
            <person name="Garlena R.A."/>
            <person name="Russell D.A."/>
            <person name="Pope W.H."/>
            <person name="Jacobs-Sera D."/>
            <person name="Hatfull G.F."/>
        </authorList>
    </citation>
    <scope>NUCLEOTIDE SEQUENCE [LARGE SCALE GENOMIC DNA]</scope>
</reference>
<name>A0A4Y6EQN2_9CAUD</name>
<proteinExistence type="predicted"/>